<accession>A0A7W7SFK0</accession>
<name>A0A7W7SFK0_9ACTN</name>
<gene>
    <name evidence="1" type="ORF">F4556_005085</name>
</gene>
<protein>
    <submittedName>
        <fullName evidence="1">Phage terminase Nu1 subunit (DNA packaging protein)</fullName>
    </submittedName>
</protein>
<dbReference type="EMBL" id="JACHJR010000001">
    <property type="protein sequence ID" value="MBB4949550.1"/>
    <property type="molecule type" value="Genomic_DNA"/>
</dbReference>
<proteinExistence type="predicted"/>
<comment type="caution">
    <text evidence="1">The sequence shown here is derived from an EMBL/GenBank/DDBJ whole genome shotgun (WGS) entry which is preliminary data.</text>
</comment>
<dbReference type="Proteomes" id="UP000573327">
    <property type="component" value="Unassembled WGS sequence"/>
</dbReference>
<dbReference type="RefSeq" id="WP_184919964.1">
    <property type="nucleotide sequence ID" value="NZ_JACHJR010000001.1"/>
</dbReference>
<keyword evidence="2" id="KW-1185">Reference proteome</keyword>
<organism evidence="1 2">
    <name type="scientific">Kitasatospora gansuensis</name>
    <dbReference type="NCBI Taxonomy" id="258050"/>
    <lineage>
        <taxon>Bacteria</taxon>
        <taxon>Bacillati</taxon>
        <taxon>Actinomycetota</taxon>
        <taxon>Actinomycetes</taxon>
        <taxon>Kitasatosporales</taxon>
        <taxon>Streptomycetaceae</taxon>
        <taxon>Kitasatospora</taxon>
    </lineage>
</organism>
<dbReference type="AlphaFoldDB" id="A0A7W7SFK0"/>
<evidence type="ECO:0000313" key="1">
    <source>
        <dbReference type="EMBL" id="MBB4949550.1"/>
    </source>
</evidence>
<evidence type="ECO:0000313" key="2">
    <source>
        <dbReference type="Proteomes" id="UP000573327"/>
    </source>
</evidence>
<reference evidence="1 2" key="1">
    <citation type="submission" date="2020-08" db="EMBL/GenBank/DDBJ databases">
        <title>Sequencing the genomes of 1000 actinobacteria strains.</title>
        <authorList>
            <person name="Klenk H.-P."/>
        </authorList>
    </citation>
    <scope>NUCLEOTIDE SEQUENCE [LARGE SCALE GENOMIC DNA]</scope>
    <source>
        <strain evidence="1 2">DSM 44786</strain>
    </source>
</reference>
<sequence>MATTRVTAYRTAAAQEYAALGAAGAVDLNNWQAGIRALELALEAMRATGAAWRALSPAERSELGREDWLAGQERQRCEASARARLADRQAHIQAARNAHAAAAVRASTCPACFMVKAPVCGC</sequence>